<name>A0A368Y400_9BACI</name>
<dbReference type="EMBL" id="QPJJ01000003">
    <property type="protein sequence ID" value="RCW75003.1"/>
    <property type="molecule type" value="Genomic_DNA"/>
</dbReference>
<evidence type="ECO:0000313" key="3">
    <source>
        <dbReference type="Proteomes" id="UP000252585"/>
    </source>
</evidence>
<dbReference type="PIRSF" id="PIRSF030780">
    <property type="entry name" value="Md_memb_hyd_prd"/>
    <property type="match status" value="1"/>
</dbReference>
<dbReference type="PANTHER" id="PTHR35531">
    <property type="entry name" value="INNER MEMBRANE PROTEIN YBCI-RELATED"/>
    <property type="match status" value="1"/>
</dbReference>
<dbReference type="Proteomes" id="UP000252585">
    <property type="component" value="Unassembled WGS sequence"/>
</dbReference>
<keyword evidence="3" id="KW-1185">Reference proteome</keyword>
<sequence length="161" mass="17229">MTGKTHLIGGIAATTVITSFTNYDPVIFIASGAVGGLIPDICHGGSKIGRKFPLLSNIVNMIFGHRTITHSLLFLIGIGVVLSMFTSNSTLIAGLIIGIASHLLLDATTKRGIKLLYPVNFTVRFPITIKTGGTLENIVLLLLTLVTIYYGKDIVIPFLTF</sequence>
<gene>
    <name evidence="2" type="ORF">DFR57_103301</name>
</gene>
<feature type="transmembrane region" description="Helical" evidence="1">
    <location>
        <begin position="129"/>
        <end position="151"/>
    </location>
</feature>
<feature type="transmembrane region" description="Helical" evidence="1">
    <location>
        <begin position="67"/>
        <end position="85"/>
    </location>
</feature>
<protein>
    <submittedName>
        <fullName evidence="2">Inner membrane protein</fullName>
    </submittedName>
</protein>
<organism evidence="2 3">
    <name type="scientific">Saliterribacillus persicus</name>
    <dbReference type="NCBI Taxonomy" id="930114"/>
    <lineage>
        <taxon>Bacteria</taxon>
        <taxon>Bacillati</taxon>
        <taxon>Bacillota</taxon>
        <taxon>Bacilli</taxon>
        <taxon>Bacillales</taxon>
        <taxon>Bacillaceae</taxon>
        <taxon>Saliterribacillus</taxon>
    </lineage>
</organism>
<dbReference type="OrthoDB" id="5459053at2"/>
<evidence type="ECO:0000256" key="1">
    <source>
        <dbReference type="SAM" id="Phobius"/>
    </source>
</evidence>
<dbReference type="AlphaFoldDB" id="A0A368Y400"/>
<reference evidence="2 3" key="1">
    <citation type="submission" date="2018-07" db="EMBL/GenBank/DDBJ databases">
        <title>Genomic Encyclopedia of Type Strains, Phase IV (KMG-IV): sequencing the most valuable type-strain genomes for metagenomic binning, comparative biology and taxonomic classification.</title>
        <authorList>
            <person name="Goeker M."/>
        </authorList>
    </citation>
    <scope>NUCLEOTIDE SEQUENCE [LARGE SCALE GENOMIC DNA]</scope>
    <source>
        <strain evidence="2 3">DSM 27696</strain>
    </source>
</reference>
<dbReference type="PANTHER" id="PTHR35531:SF1">
    <property type="entry name" value="INNER MEMBRANE PROTEIN YBCI-RELATED"/>
    <property type="match status" value="1"/>
</dbReference>
<keyword evidence="1" id="KW-0472">Membrane</keyword>
<dbReference type="InterPro" id="IPR016956">
    <property type="entry name" value="YdjM"/>
</dbReference>
<keyword evidence="1" id="KW-0812">Transmembrane</keyword>
<keyword evidence="1" id="KW-1133">Transmembrane helix</keyword>
<proteinExistence type="predicted"/>
<dbReference type="InterPro" id="IPR007404">
    <property type="entry name" value="YdjM-like"/>
</dbReference>
<dbReference type="RefSeq" id="WP_114352097.1">
    <property type="nucleotide sequence ID" value="NZ_QPJJ01000003.1"/>
</dbReference>
<dbReference type="Pfam" id="PF04307">
    <property type="entry name" value="YdjM"/>
    <property type="match status" value="1"/>
</dbReference>
<accession>A0A368Y400</accession>
<comment type="caution">
    <text evidence="2">The sequence shown here is derived from an EMBL/GenBank/DDBJ whole genome shotgun (WGS) entry which is preliminary data.</text>
</comment>
<evidence type="ECO:0000313" key="2">
    <source>
        <dbReference type="EMBL" id="RCW75003.1"/>
    </source>
</evidence>